<accession>A0ABR3WC41</accession>
<keyword evidence="2" id="KW-0131">Cell cycle</keyword>
<comment type="caution">
    <text evidence="5">The sequence shown here is derived from an EMBL/GenBank/DDBJ whole genome shotgun (WGS) entry which is preliminary data.</text>
</comment>
<keyword evidence="6" id="KW-1185">Reference proteome</keyword>
<sequence>MPAAVSRHSRLSHGKLNPPLKHNTAPISSFARVSKLQSASKEVAKDKQSLNHGDLASTIEVVLASKKRKADQAADIQSSVAVLSPAKSASTKRVRRDPPEAQIAHISVSSSRKRKAASSDDKENGLATPITAPSQAYAKEPRYAGPESSAAAQAEALLERLNLQTSPPRKRSRHVGRPTQSERTPDTLPEELLDLVKLQAAVLKTLTLQYAHNGTNAPVDVRTICANAAQSWGKRRVVLDDLRRCFGVLAWKGEDGNGGARDVQTPHLSDYGRGKICVELAPGPASALPSEDHLNAVFEENLRMIWASWTKSDVPSFIASLPKAPLRTCASVSRSAPLLAKGQRTLDEFKKEVTKKQQEEKEARAQAEPALNPDGSRMSLLDRIRLKEVQMAQAAPPPSPAELQRRAALQRVDDIAGVIGMLSMATAAGRPRISFTMAAILVKLKDSLRIPISPEEGACCVRLIAAEIAPQWLRVVKIGGKENVVIQTAFQPSRAVIQETVKALTA</sequence>
<dbReference type="Proteomes" id="UP001586593">
    <property type="component" value="Unassembled WGS sequence"/>
</dbReference>
<name>A0ABR3WC41_9PEZI</name>
<feature type="compositionally biased region" description="Basic and acidic residues" evidence="3">
    <location>
        <begin position="350"/>
        <end position="365"/>
    </location>
</feature>
<feature type="domain" description="DNA replication factor Cdt1 C-terminal" evidence="4">
    <location>
        <begin position="379"/>
        <end position="479"/>
    </location>
</feature>
<dbReference type="InterPro" id="IPR038090">
    <property type="entry name" value="Cdt1_C_WH_dom_sf"/>
</dbReference>
<evidence type="ECO:0000313" key="6">
    <source>
        <dbReference type="Proteomes" id="UP001586593"/>
    </source>
</evidence>
<dbReference type="EMBL" id="JAZHXJ010000523">
    <property type="protein sequence ID" value="KAL1858302.1"/>
    <property type="molecule type" value="Genomic_DNA"/>
</dbReference>
<dbReference type="Pfam" id="PF26121">
    <property type="entry name" value="HTH_CDT1"/>
    <property type="match status" value="1"/>
</dbReference>
<gene>
    <name evidence="5" type="ORF">VTK73DRAFT_7847</name>
</gene>
<feature type="region of interest" description="Disordered" evidence="3">
    <location>
        <begin position="81"/>
        <end position="186"/>
    </location>
</feature>
<evidence type="ECO:0000256" key="1">
    <source>
        <dbReference type="ARBA" id="ARBA00008356"/>
    </source>
</evidence>
<protein>
    <recommendedName>
        <fullName evidence="4">DNA replication factor Cdt1 C-terminal domain-containing protein</fullName>
    </recommendedName>
</protein>
<proteinExistence type="inferred from homology"/>
<feature type="region of interest" description="Disordered" evidence="3">
    <location>
        <begin position="350"/>
        <end position="376"/>
    </location>
</feature>
<feature type="compositionally biased region" description="Low complexity" evidence="3">
    <location>
        <begin position="150"/>
        <end position="164"/>
    </location>
</feature>
<comment type="similarity">
    <text evidence="1">Belongs to the Cdt1 family.</text>
</comment>
<dbReference type="Pfam" id="PF16679">
    <property type="entry name" value="CDT1_C"/>
    <property type="match status" value="1"/>
</dbReference>
<dbReference type="Gene3D" id="1.10.10.1420">
    <property type="entry name" value="DNA replication factor Cdt1, C-terminal WH domain"/>
    <property type="match status" value="1"/>
</dbReference>
<dbReference type="InterPro" id="IPR032054">
    <property type="entry name" value="Cdt1_C"/>
</dbReference>
<organism evidence="5 6">
    <name type="scientific">Phialemonium thermophilum</name>
    <dbReference type="NCBI Taxonomy" id="223376"/>
    <lineage>
        <taxon>Eukaryota</taxon>
        <taxon>Fungi</taxon>
        <taxon>Dikarya</taxon>
        <taxon>Ascomycota</taxon>
        <taxon>Pezizomycotina</taxon>
        <taxon>Sordariomycetes</taxon>
        <taxon>Sordariomycetidae</taxon>
        <taxon>Cephalothecales</taxon>
        <taxon>Cephalothecaceae</taxon>
        <taxon>Phialemonium</taxon>
    </lineage>
</organism>
<evidence type="ECO:0000256" key="3">
    <source>
        <dbReference type="SAM" id="MobiDB-lite"/>
    </source>
</evidence>
<evidence type="ECO:0000259" key="4">
    <source>
        <dbReference type="Pfam" id="PF16679"/>
    </source>
</evidence>
<feature type="region of interest" description="Disordered" evidence="3">
    <location>
        <begin position="1"/>
        <end position="25"/>
    </location>
</feature>
<evidence type="ECO:0000256" key="2">
    <source>
        <dbReference type="ARBA" id="ARBA00023306"/>
    </source>
</evidence>
<evidence type="ECO:0000313" key="5">
    <source>
        <dbReference type="EMBL" id="KAL1858302.1"/>
    </source>
</evidence>
<reference evidence="5 6" key="1">
    <citation type="journal article" date="2024" name="Commun. Biol.">
        <title>Comparative genomic analysis of thermophilic fungi reveals convergent evolutionary adaptations and gene losses.</title>
        <authorList>
            <person name="Steindorff A.S."/>
            <person name="Aguilar-Pontes M.V."/>
            <person name="Robinson A.J."/>
            <person name="Andreopoulos B."/>
            <person name="LaButti K."/>
            <person name="Kuo A."/>
            <person name="Mondo S."/>
            <person name="Riley R."/>
            <person name="Otillar R."/>
            <person name="Haridas S."/>
            <person name="Lipzen A."/>
            <person name="Grimwood J."/>
            <person name="Schmutz J."/>
            <person name="Clum A."/>
            <person name="Reid I.D."/>
            <person name="Moisan M.C."/>
            <person name="Butler G."/>
            <person name="Nguyen T.T.M."/>
            <person name="Dewar K."/>
            <person name="Conant G."/>
            <person name="Drula E."/>
            <person name="Henrissat B."/>
            <person name="Hansel C."/>
            <person name="Singer S."/>
            <person name="Hutchinson M.I."/>
            <person name="de Vries R.P."/>
            <person name="Natvig D.O."/>
            <person name="Powell A.J."/>
            <person name="Tsang A."/>
            <person name="Grigoriev I.V."/>
        </authorList>
    </citation>
    <scope>NUCLEOTIDE SEQUENCE [LARGE SCALE GENOMIC DNA]</scope>
    <source>
        <strain evidence="5 6">ATCC 24622</strain>
    </source>
</reference>